<evidence type="ECO:0000313" key="2">
    <source>
        <dbReference type="EMBL" id="AUD01004.1"/>
    </source>
</evidence>
<protein>
    <recommendedName>
        <fullName evidence="1">DUF7710 domain-containing protein</fullName>
    </recommendedName>
</protein>
<dbReference type="KEGG" id="spir:CWM47_03705"/>
<feature type="domain" description="DUF7710" evidence="1">
    <location>
        <begin position="7"/>
        <end position="91"/>
    </location>
</feature>
<sequence length="92" mass="10421">MEGITGIWVFHGEGGRFSSGVFSSKAKAEYWISQHQLSGMLTLYPLDTGVYDWSLEKGYFEAEKEADPKATFIQRFTTASQEHYHYEDGKSG</sequence>
<evidence type="ECO:0000313" key="3">
    <source>
        <dbReference type="Proteomes" id="UP000232883"/>
    </source>
</evidence>
<keyword evidence="3" id="KW-1185">Reference proteome</keyword>
<proteinExistence type="predicted"/>
<dbReference type="InterPro" id="IPR056127">
    <property type="entry name" value="DUF7710"/>
</dbReference>
<dbReference type="EMBL" id="CP025096">
    <property type="protein sequence ID" value="AUD01004.1"/>
    <property type="molecule type" value="Genomic_DNA"/>
</dbReference>
<evidence type="ECO:0000259" key="1">
    <source>
        <dbReference type="Pfam" id="PF24819"/>
    </source>
</evidence>
<organism evidence="2 3">
    <name type="scientific">Spirosoma pollinicola</name>
    <dbReference type="NCBI Taxonomy" id="2057025"/>
    <lineage>
        <taxon>Bacteria</taxon>
        <taxon>Pseudomonadati</taxon>
        <taxon>Bacteroidota</taxon>
        <taxon>Cytophagia</taxon>
        <taxon>Cytophagales</taxon>
        <taxon>Cytophagaceae</taxon>
        <taxon>Spirosoma</taxon>
    </lineage>
</organism>
<reference evidence="2 3" key="1">
    <citation type="submission" date="2017-11" db="EMBL/GenBank/DDBJ databases">
        <title>Taxonomic description and genome sequences of Spirosoma HA7 sp. nov., isolated from pollen microhabitat of Corylus avellana.</title>
        <authorList>
            <person name="Ambika Manirajan B."/>
            <person name="Suarez C."/>
            <person name="Ratering S."/>
            <person name="Geissler-Plaum R."/>
            <person name="Cardinale M."/>
            <person name="Sylvia S."/>
        </authorList>
    </citation>
    <scope>NUCLEOTIDE SEQUENCE [LARGE SCALE GENOMIC DNA]</scope>
    <source>
        <strain evidence="2 3">HA7</strain>
    </source>
</reference>
<dbReference type="Pfam" id="PF24819">
    <property type="entry name" value="DUF7710"/>
    <property type="match status" value="1"/>
</dbReference>
<name>A0A2K8YTV8_9BACT</name>
<accession>A0A2K8YTV8</accession>
<dbReference type="Proteomes" id="UP000232883">
    <property type="component" value="Chromosome"/>
</dbReference>
<dbReference type="OrthoDB" id="72025at2"/>
<dbReference type="AlphaFoldDB" id="A0A2K8YTV8"/>
<gene>
    <name evidence="2" type="ORF">CWM47_03705</name>
</gene>